<dbReference type="InterPro" id="IPR008715">
    <property type="entry name" value="SAM-MeTfrase_NodS-like"/>
</dbReference>
<sequence>MSTPPAYFEAMYAGAVDPWDLAGRWYEQRKYALTLASLPRRRYRAAFEPGCSVGVLTARLAERCDRLLATDRMPSAVVSAAERTHALPQVEVRTLTIPDEWPDGTFDLIVLSELLHYFDDTALHEILGRTLDSLEPGGTLVAVHWNHPVPEHRRTGRDLAPVLAARPGLRLLTETHDPDFTLQSFWRRYPDGGAPPSPAAQEGLV</sequence>
<dbReference type="InterPro" id="IPR029063">
    <property type="entry name" value="SAM-dependent_MTases_sf"/>
</dbReference>
<proteinExistence type="predicted"/>
<dbReference type="Pfam" id="PF05401">
    <property type="entry name" value="NodS"/>
    <property type="match status" value="1"/>
</dbReference>
<protein>
    <submittedName>
        <fullName evidence="1">Nodulation S family protein</fullName>
    </submittedName>
</protein>
<gene>
    <name evidence="1" type="ORF">STRNI_007007</name>
</gene>
<dbReference type="RefSeq" id="WP_277412642.1">
    <property type="nucleotide sequence ID" value="NZ_CP114203.1"/>
</dbReference>
<accession>A0ABY7JAD8</accession>
<reference evidence="1 2" key="1">
    <citation type="submission" date="2022-12" db="EMBL/GenBank/DDBJ databases">
        <authorList>
            <person name="Ruckert C."/>
            <person name="Busche T."/>
            <person name="Kalinowski J."/>
            <person name="Wittmann C."/>
        </authorList>
    </citation>
    <scope>NUCLEOTIDE SEQUENCE [LARGE SCALE GENOMIC DNA]</scope>
    <source>
        <strain evidence="1 2">DSM 40276</strain>
    </source>
</reference>
<evidence type="ECO:0000313" key="1">
    <source>
        <dbReference type="EMBL" id="WAU08311.1"/>
    </source>
</evidence>
<dbReference type="Proteomes" id="UP001210169">
    <property type="component" value="Chromosome"/>
</dbReference>
<name>A0ABY7JAD8_STRNI</name>
<organism evidence="1 2">
    <name type="scientific">Streptomyces nigrescens</name>
    <dbReference type="NCBI Taxonomy" id="1920"/>
    <lineage>
        <taxon>Bacteria</taxon>
        <taxon>Bacillati</taxon>
        <taxon>Actinomycetota</taxon>
        <taxon>Actinomycetes</taxon>
        <taxon>Kitasatosporales</taxon>
        <taxon>Streptomycetaceae</taxon>
        <taxon>Streptomyces</taxon>
    </lineage>
</organism>
<dbReference type="Gene3D" id="3.40.50.150">
    <property type="entry name" value="Vaccinia Virus protein VP39"/>
    <property type="match status" value="1"/>
</dbReference>
<dbReference type="SUPFAM" id="SSF53335">
    <property type="entry name" value="S-adenosyl-L-methionine-dependent methyltransferases"/>
    <property type="match status" value="1"/>
</dbReference>
<dbReference type="PANTHER" id="PTHR43861">
    <property type="entry name" value="TRANS-ACONITATE 2-METHYLTRANSFERASE-RELATED"/>
    <property type="match status" value="1"/>
</dbReference>
<evidence type="ECO:0000313" key="2">
    <source>
        <dbReference type="Proteomes" id="UP001210169"/>
    </source>
</evidence>
<keyword evidence="2" id="KW-1185">Reference proteome</keyword>
<dbReference type="GeneID" id="301336151"/>
<dbReference type="CDD" id="cd02440">
    <property type="entry name" value="AdoMet_MTases"/>
    <property type="match status" value="1"/>
</dbReference>
<dbReference type="EMBL" id="CP114203">
    <property type="protein sequence ID" value="WAU08311.1"/>
    <property type="molecule type" value="Genomic_DNA"/>
</dbReference>